<dbReference type="Proteomes" id="UP000657421">
    <property type="component" value="Unassembled WGS sequence"/>
</dbReference>
<dbReference type="RefSeq" id="WP_249308951.1">
    <property type="nucleotide sequence ID" value="NZ_JACRSZ010000011.1"/>
</dbReference>
<evidence type="ECO:0000313" key="1">
    <source>
        <dbReference type="EMBL" id="MBC8573664.1"/>
    </source>
</evidence>
<organism evidence="1 2">
    <name type="scientific">Jingyaoa shaoxingensis</name>
    <dbReference type="NCBI Taxonomy" id="2763671"/>
    <lineage>
        <taxon>Bacteria</taxon>
        <taxon>Bacillati</taxon>
        <taxon>Bacillota</taxon>
        <taxon>Clostridia</taxon>
        <taxon>Lachnospirales</taxon>
        <taxon>Lachnospiraceae</taxon>
        <taxon>Jingyaoa</taxon>
    </lineage>
</organism>
<proteinExistence type="predicted"/>
<sequence>MDMNLKAFMKAELRERGTVEFPGVPTFTDEKGNPVPFIIKQLSMKEIKEIRNLYKTTEVFRDKKNGSRPVIENGQVVVRKDYDAERAGLHIMVDAFVQPKLDDPELMEFYKVNDRLDMPETLFADRDDFRYANKCVMEACGLAAKQDEEETVKNLKN</sequence>
<dbReference type="Pfam" id="PF08890">
    <property type="entry name" value="Phage_TAC_5"/>
    <property type="match status" value="1"/>
</dbReference>
<keyword evidence="2" id="KW-1185">Reference proteome</keyword>
<evidence type="ECO:0000313" key="2">
    <source>
        <dbReference type="Proteomes" id="UP000657421"/>
    </source>
</evidence>
<dbReference type="InterPro" id="IPR038559">
    <property type="entry name" value="XkdN-like_sf"/>
</dbReference>
<dbReference type="Gene3D" id="3.30.2220.30">
    <property type="match status" value="1"/>
</dbReference>
<dbReference type="EMBL" id="JACRSZ010000011">
    <property type="protein sequence ID" value="MBC8573664.1"/>
    <property type="molecule type" value="Genomic_DNA"/>
</dbReference>
<name>A0ABR7NB81_9FIRM</name>
<reference evidence="1 2" key="1">
    <citation type="submission" date="2020-08" db="EMBL/GenBank/DDBJ databases">
        <title>Genome public.</title>
        <authorList>
            <person name="Liu C."/>
            <person name="Sun Q."/>
        </authorList>
    </citation>
    <scope>NUCLEOTIDE SEQUENCE [LARGE SCALE GENOMIC DNA]</scope>
    <source>
        <strain evidence="1 2">NSJ-46</strain>
    </source>
</reference>
<protein>
    <recommendedName>
        <fullName evidence="3">Phage XkdN-like protein</fullName>
    </recommendedName>
</protein>
<accession>A0ABR7NB81</accession>
<evidence type="ECO:0008006" key="3">
    <source>
        <dbReference type="Google" id="ProtNLM"/>
    </source>
</evidence>
<comment type="caution">
    <text evidence="1">The sequence shown here is derived from an EMBL/GenBank/DDBJ whole genome shotgun (WGS) entry which is preliminary data.</text>
</comment>
<gene>
    <name evidence="1" type="ORF">H8716_11310</name>
</gene>
<dbReference type="InterPro" id="IPR014986">
    <property type="entry name" value="XkdN-like"/>
</dbReference>